<evidence type="ECO:0000313" key="5">
    <source>
        <dbReference type="Proteomes" id="UP001651880"/>
    </source>
</evidence>
<dbReference type="RefSeq" id="WP_255226579.1">
    <property type="nucleotide sequence ID" value="NZ_JAJEKE010000003.1"/>
</dbReference>
<dbReference type="SUPFAM" id="SSF56176">
    <property type="entry name" value="FAD-binding/transporter-associated domain-like"/>
    <property type="match status" value="1"/>
</dbReference>
<reference evidence="4 5" key="1">
    <citation type="submission" date="2021-10" db="EMBL/GenBank/DDBJ databases">
        <title>Lutispora strain m25 sp. nov., a thermophilic, non-spore-forming bacterium isolated from a lab-scale methanogenic bioreactor digesting anaerobic sludge.</title>
        <authorList>
            <person name="El Houari A."/>
            <person name="Mcdonald J."/>
        </authorList>
    </citation>
    <scope>NUCLEOTIDE SEQUENCE [LARGE SCALE GENOMIC DNA]</scope>
    <source>
        <strain evidence="5">m25</strain>
    </source>
</reference>
<accession>A0ABT1NCT1</accession>
<organism evidence="4 5">
    <name type="scientific">Lutispora saccharofermentans</name>
    <dbReference type="NCBI Taxonomy" id="3024236"/>
    <lineage>
        <taxon>Bacteria</taxon>
        <taxon>Bacillati</taxon>
        <taxon>Bacillota</taxon>
        <taxon>Clostridia</taxon>
        <taxon>Lutisporales</taxon>
        <taxon>Lutisporaceae</taxon>
        <taxon>Lutispora</taxon>
    </lineage>
</organism>
<name>A0ABT1NCT1_9FIRM</name>
<dbReference type="Pfam" id="PF00941">
    <property type="entry name" value="FAD_binding_5"/>
    <property type="match status" value="1"/>
</dbReference>
<dbReference type="Gene3D" id="3.30.390.50">
    <property type="entry name" value="CO dehydrogenase flavoprotein, C-terminal domain"/>
    <property type="match status" value="1"/>
</dbReference>
<dbReference type="InterPro" id="IPR016166">
    <property type="entry name" value="FAD-bd_PCMH"/>
</dbReference>
<keyword evidence="2" id="KW-0560">Oxidoreductase</keyword>
<protein>
    <submittedName>
        <fullName evidence="4">Xanthine dehydrogenase family protein subunit M</fullName>
    </submittedName>
</protein>
<evidence type="ECO:0000313" key="4">
    <source>
        <dbReference type="EMBL" id="MCQ1529062.1"/>
    </source>
</evidence>
<gene>
    <name evidence="4" type="ORF">LJD61_05810</name>
</gene>
<comment type="caution">
    <text evidence="4">The sequence shown here is derived from an EMBL/GenBank/DDBJ whole genome shotgun (WGS) entry which is preliminary data.</text>
</comment>
<dbReference type="PANTHER" id="PTHR42659:SF9">
    <property type="entry name" value="XANTHINE DEHYDROGENASE FAD-BINDING SUBUNIT XDHB-RELATED"/>
    <property type="match status" value="1"/>
</dbReference>
<evidence type="ECO:0000256" key="1">
    <source>
        <dbReference type="ARBA" id="ARBA00022630"/>
    </source>
</evidence>
<feature type="domain" description="FAD-binding PCMH-type" evidence="3">
    <location>
        <begin position="1"/>
        <end position="175"/>
    </location>
</feature>
<dbReference type="InterPro" id="IPR036683">
    <property type="entry name" value="CO_DH_flav_C_dom_sf"/>
</dbReference>
<dbReference type="PROSITE" id="PS51387">
    <property type="entry name" value="FAD_PCMH"/>
    <property type="match status" value="1"/>
</dbReference>
<dbReference type="InterPro" id="IPR036318">
    <property type="entry name" value="FAD-bd_PCMH-like_sf"/>
</dbReference>
<dbReference type="SMART" id="SM01092">
    <property type="entry name" value="CO_deh_flav_C"/>
    <property type="match status" value="1"/>
</dbReference>
<evidence type="ECO:0000259" key="3">
    <source>
        <dbReference type="PROSITE" id="PS51387"/>
    </source>
</evidence>
<dbReference type="InterPro" id="IPR051312">
    <property type="entry name" value="Diverse_Substr_Oxidored"/>
</dbReference>
<keyword evidence="1" id="KW-0285">Flavoprotein</keyword>
<proteinExistence type="predicted"/>
<dbReference type="InterPro" id="IPR016169">
    <property type="entry name" value="FAD-bd_PCMH_sub2"/>
</dbReference>
<sequence length="282" mass="30870">MKKFEYVKPSTLEEMADILQQYGDGAKILNGGTDLLVRMRDNLIKPEVVVDIKGISEMKKLELTEEGLLIGAAVTMNEVICSNVVLEKYRILAEAAHEVGSYQLRNRATIAGNVCNASPSGDTIAPLYVLSAKVKIYSKDGIRVAPIEDFIRGVRKIDLKPAEIVMGILLPKIEGKNGGSYYKHARRKDVDLATVGAAAFCNEGRWKIAYAAVAPTILRGHKAEAILNDLKEINGDTLVPAMDAAASEISPISDVRAGREYRLDMIRISLKRSVLAALLQYQ</sequence>
<dbReference type="InterPro" id="IPR002346">
    <property type="entry name" value="Mopterin_DH_FAD-bd"/>
</dbReference>
<dbReference type="SUPFAM" id="SSF55447">
    <property type="entry name" value="CO dehydrogenase flavoprotein C-terminal domain-like"/>
    <property type="match status" value="1"/>
</dbReference>
<dbReference type="Gene3D" id="3.30.43.10">
    <property type="entry name" value="Uridine Diphospho-n-acetylenolpyruvylglucosamine Reductase, domain 2"/>
    <property type="match status" value="1"/>
</dbReference>
<keyword evidence="5" id="KW-1185">Reference proteome</keyword>
<dbReference type="Pfam" id="PF03450">
    <property type="entry name" value="CO_deh_flav_C"/>
    <property type="match status" value="1"/>
</dbReference>
<dbReference type="InterPro" id="IPR005107">
    <property type="entry name" value="CO_DH_flav_C"/>
</dbReference>
<evidence type="ECO:0000256" key="2">
    <source>
        <dbReference type="ARBA" id="ARBA00023002"/>
    </source>
</evidence>
<dbReference type="PANTHER" id="PTHR42659">
    <property type="entry name" value="XANTHINE DEHYDROGENASE SUBUNIT C-RELATED"/>
    <property type="match status" value="1"/>
</dbReference>
<dbReference type="Gene3D" id="3.30.465.10">
    <property type="match status" value="1"/>
</dbReference>
<dbReference type="EMBL" id="JAJEKE010000003">
    <property type="protein sequence ID" value="MCQ1529062.1"/>
    <property type="molecule type" value="Genomic_DNA"/>
</dbReference>
<dbReference type="Proteomes" id="UP001651880">
    <property type="component" value="Unassembled WGS sequence"/>
</dbReference>
<dbReference type="InterPro" id="IPR016167">
    <property type="entry name" value="FAD-bd_PCMH_sub1"/>
</dbReference>